<evidence type="ECO:0000313" key="3">
    <source>
        <dbReference type="Proteomes" id="UP000564536"/>
    </source>
</evidence>
<feature type="region of interest" description="Disordered" evidence="1">
    <location>
        <begin position="21"/>
        <end position="48"/>
    </location>
</feature>
<dbReference type="RefSeq" id="WP_185425470.1">
    <property type="nucleotide sequence ID" value="NZ_JAARRL010000008.1"/>
</dbReference>
<evidence type="ECO:0000256" key="1">
    <source>
        <dbReference type="SAM" id="MobiDB-lite"/>
    </source>
</evidence>
<dbReference type="AlphaFoldDB" id="A0A841Z6Q8"/>
<organism evidence="2 3">
    <name type="scientific">Listeria weihenstephanensis</name>
    <dbReference type="NCBI Taxonomy" id="1006155"/>
    <lineage>
        <taxon>Bacteria</taxon>
        <taxon>Bacillati</taxon>
        <taxon>Bacillota</taxon>
        <taxon>Bacilli</taxon>
        <taxon>Bacillales</taxon>
        <taxon>Listeriaceae</taxon>
        <taxon>Listeria</taxon>
    </lineage>
</organism>
<feature type="compositionally biased region" description="Polar residues" evidence="1">
    <location>
        <begin position="22"/>
        <end position="32"/>
    </location>
</feature>
<accession>A0A841Z6Q8</accession>
<comment type="caution">
    <text evidence="2">The sequence shown here is derived from an EMBL/GenBank/DDBJ whole genome shotgun (WGS) entry which is preliminary data.</text>
</comment>
<name>A0A841Z6Q8_9LIST</name>
<proteinExistence type="predicted"/>
<reference evidence="2 3" key="1">
    <citation type="submission" date="2020-03" db="EMBL/GenBank/DDBJ databases">
        <title>Soil Listeria distribution.</title>
        <authorList>
            <person name="Liao J."/>
            <person name="Wiedmann M."/>
        </authorList>
    </citation>
    <scope>NUCLEOTIDE SEQUENCE [LARGE SCALE GENOMIC DNA]</scope>
    <source>
        <strain evidence="2 3">FSL L7-1523</strain>
    </source>
</reference>
<gene>
    <name evidence="2" type="ORF">HB943_06825</name>
</gene>
<dbReference type="EMBL" id="JAARRL010000008">
    <property type="protein sequence ID" value="MBC1500312.1"/>
    <property type="molecule type" value="Genomic_DNA"/>
</dbReference>
<protein>
    <submittedName>
        <fullName evidence="2">Uncharacterized protein</fullName>
    </submittedName>
</protein>
<dbReference type="Proteomes" id="UP000564536">
    <property type="component" value="Unassembled WGS sequence"/>
</dbReference>
<sequence length="48" mass="5634">MTEKTIFKTLRKIIQAMPSIANPANRNLSQHQVDQKLKQLNKEDNKNR</sequence>
<evidence type="ECO:0000313" key="2">
    <source>
        <dbReference type="EMBL" id="MBC1500312.1"/>
    </source>
</evidence>
<feature type="compositionally biased region" description="Basic and acidic residues" evidence="1">
    <location>
        <begin position="33"/>
        <end position="48"/>
    </location>
</feature>